<protein>
    <recommendedName>
        <fullName evidence="3">Sodium-dependent dicarboxylate transporter SdcS</fullName>
    </recommendedName>
    <alternativeName>
        <fullName evidence="8">Na(+)/dicarboxylate symporter</fullName>
    </alternativeName>
</protein>
<reference evidence="10" key="1">
    <citation type="journal article" date="2016" name="Genome Announc.">
        <title>Draft genomes of two strains of Paenibacillus glucanolyticus with capability to degrade lignocellulose.</title>
        <authorList>
            <person name="Mathews S.L."/>
            <person name="Pawlak J."/>
            <person name="Grunden A.M."/>
        </authorList>
    </citation>
    <scope>NUCLEOTIDE SEQUENCE [LARGE SCALE GENOMIC DNA]</scope>
    <source>
        <strain evidence="10">SLM1</strain>
    </source>
</reference>
<keyword evidence="5" id="KW-0813">Transport</keyword>
<proteinExistence type="inferred from homology"/>
<evidence type="ECO:0000256" key="1">
    <source>
        <dbReference type="ARBA" id="ARBA00004141"/>
    </source>
</evidence>
<feature type="transmembrane region" description="Helical" evidence="9">
    <location>
        <begin position="105"/>
        <end position="133"/>
    </location>
</feature>
<dbReference type="Pfam" id="PF00939">
    <property type="entry name" value="Na_sulph_symp"/>
    <property type="match status" value="1"/>
</dbReference>
<feature type="transmembrane region" description="Helical" evidence="9">
    <location>
        <begin position="367"/>
        <end position="389"/>
    </location>
</feature>
<dbReference type="EMBL" id="LWMH01000001">
    <property type="protein sequence ID" value="KZS45551.1"/>
    <property type="molecule type" value="Genomic_DNA"/>
</dbReference>
<dbReference type="Proteomes" id="UP000076796">
    <property type="component" value="Unassembled WGS sequence"/>
</dbReference>
<feature type="transmembrane region" description="Helical" evidence="9">
    <location>
        <begin position="153"/>
        <end position="170"/>
    </location>
</feature>
<feature type="transmembrane region" description="Helical" evidence="9">
    <location>
        <begin position="441"/>
        <end position="461"/>
    </location>
</feature>
<feature type="transmembrane region" description="Helical" evidence="9">
    <location>
        <begin position="336"/>
        <end position="355"/>
    </location>
</feature>
<feature type="transmembrane region" description="Helical" evidence="9">
    <location>
        <begin position="473"/>
        <end position="492"/>
    </location>
</feature>
<dbReference type="OrthoDB" id="9766267at2"/>
<dbReference type="PANTHER" id="PTHR10283:SF82">
    <property type="entry name" value="SOLUTE CARRIER FAMILY 13 MEMBER 2"/>
    <property type="match status" value="1"/>
</dbReference>
<dbReference type="CDD" id="cd01115">
    <property type="entry name" value="SLC13_permease"/>
    <property type="match status" value="1"/>
</dbReference>
<evidence type="ECO:0000313" key="10">
    <source>
        <dbReference type="EMBL" id="KZS45551.1"/>
    </source>
</evidence>
<dbReference type="NCBIfam" id="TIGR00785">
    <property type="entry name" value="dass"/>
    <property type="match status" value="1"/>
</dbReference>
<feature type="transmembrane region" description="Helical" evidence="9">
    <location>
        <begin position="285"/>
        <end position="307"/>
    </location>
</feature>
<feature type="transmembrane region" description="Helical" evidence="9">
    <location>
        <begin position="245"/>
        <end position="265"/>
    </location>
</feature>
<organism evidence="10 11">
    <name type="scientific">Paenibacillus glucanolyticus</name>
    <dbReference type="NCBI Taxonomy" id="59843"/>
    <lineage>
        <taxon>Bacteria</taxon>
        <taxon>Bacillati</taxon>
        <taxon>Bacillota</taxon>
        <taxon>Bacilli</taxon>
        <taxon>Bacillales</taxon>
        <taxon>Paenibacillaceae</taxon>
        <taxon>Paenibacillus</taxon>
    </lineage>
</organism>
<feature type="transmembrane region" description="Helical" evidence="9">
    <location>
        <begin position="530"/>
        <end position="550"/>
    </location>
</feature>
<feature type="transmembrane region" description="Helical" evidence="9">
    <location>
        <begin position="498"/>
        <end position="518"/>
    </location>
</feature>
<dbReference type="GO" id="GO:0008514">
    <property type="term" value="F:organic anion transmembrane transporter activity"/>
    <property type="evidence" value="ECO:0007669"/>
    <property type="project" value="UniProtKB-ARBA"/>
</dbReference>
<keyword evidence="4 9" id="KW-0812">Transmembrane</keyword>
<comment type="similarity">
    <text evidence="2">Belongs to the SLC13A/DASS transporter (TC 2.A.47) family. NADC subfamily.</text>
</comment>
<keyword evidence="6 9" id="KW-1133">Transmembrane helix</keyword>
<feature type="transmembrane region" description="Helical" evidence="9">
    <location>
        <begin position="74"/>
        <end position="93"/>
    </location>
</feature>
<dbReference type="AlphaFoldDB" id="A0A163HM38"/>
<dbReference type="RefSeq" id="WP_063477833.1">
    <property type="nucleotide sequence ID" value="NZ_CP147845.1"/>
</dbReference>
<dbReference type="STRING" id="59843.A3958_06250"/>
<dbReference type="InterPro" id="IPR001898">
    <property type="entry name" value="SLC13A/DASS"/>
</dbReference>
<dbReference type="PANTHER" id="PTHR10283">
    <property type="entry name" value="SOLUTE CARRIER FAMILY 13 MEMBER"/>
    <property type="match status" value="1"/>
</dbReference>
<keyword evidence="7 9" id="KW-0472">Membrane</keyword>
<keyword evidence="5" id="KW-0769">Symport</keyword>
<accession>A0A163HM38</accession>
<evidence type="ECO:0000256" key="6">
    <source>
        <dbReference type="ARBA" id="ARBA00022989"/>
    </source>
</evidence>
<gene>
    <name evidence="10" type="ORF">AWU65_06250</name>
</gene>
<evidence type="ECO:0000313" key="11">
    <source>
        <dbReference type="Proteomes" id="UP000076796"/>
    </source>
</evidence>
<evidence type="ECO:0000256" key="5">
    <source>
        <dbReference type="ARBA" id="ARBA00022847"/>
    </source>
</evidence>
<evidence type="ECO:0000256" key="8">
    <source>
        <dbReference type="ARBA" id="ARBA00031174"/>
    </source>
</evidence>
<dbReference type="GO" id="GO:0015293">
    <property type="term" value="F:symporter activity"/>
    <property type="evidence" value="ECO:0007669"/>
    <property type="project" value="UniProtKB-KW"/>
</dbReference>
<sequence>MRQLALSAWRSLWAQHKRTKNILNVFFYRNQSAAVPVPKQASDKIAIQHNEENAVEDMKSQEPNENSNKPYSKAQLIGLILGPALFILTMLFFQPDGLSTEGKSVLAVTLWIATWWITEAIPIPAASLLPLILLPVTGAMQGSEVASSYGNDIIFLFLGGFFIATAMEKWNLHKRMALFIISMIGTSTQRILLGFMVATGFLSMWVSNTAAVMMMVPMGLAITAQVASALKGRPEEKDLPKFEKSLIFAIGYAGTIGGLGTLIGTPPNIILAAQMNELFGITISFAQWMLFAVPVVIVMLFFTWFYLGKMKFNTSIKQLPGGRELIQSERGKLGKLSFEEGMVGAVFVFAAFMWITREFLWVEDGLLIPIPGISDGMIAIMATALLFMIPAKAKTSSRILNWSDSKEIPWGVLLLFGGGLAIAAGFRSSGLSDWMGEQLTILNGSHLIVIISCATLLIIMMTEITSNTATATMILPVVAALAIALGIHPFALMVPCAMAANCAFMLPVGTPPNAIIFGTGKIKIIDMVRAGFSVNIFATIIIILAVYYLLPIVFGFDLTVVPESFLNKA</sequence>
<comment type="caution">
    <text evidence="10">The sequence shown here is derived from an EMBL/GenBank/DDBJ whole genome shotgun (WGS) entry which is preliminary data.</text>
</comment>
<evidence type="ECO:0000256" key="2">
    <source>
        <dbReference type="ARBA" id="ARBA00006772"/>
    </source>
</evidence>
<comment type="subcellular location">
    <subcellularLocation>
        <location evidence="1">Membrane</location>
        <topology evidence="1">Multi-pass membrane protein</topology>
    </subcellularLocation>
</comment>
<feature type="transmembrane region" description="Helical" evidence="9">
    <location>
        <begin position="204"/>
        <end position="224"/>
    </location>
</feature>
<feature type="transmembrane region" description="Helical" evidence="9">
    <location>
        <begin position="410"/>
        <end position="429"/>
    </location>
</feature>
<dbReference type="GO" id="GO:1905039">
    <property type="term" value="P:carboxylic acid transmembrane transport"/>
    <property type="evidence" value="ECO:0007669"/>
    <property type="project" value="UniProtKB-ARBA"/>
</dbReference>
<evidence type="ECO:0000256" key="7">
    <source>
        <dbReference type="ARBA" id="ARBA00023136"/>
    </source>
</evidence>
<keyword evidence="11" id="KW-1185">Reference proteome</keyword>
<name>A0A163HM38_9BACL</name>
<evidence type="ECO:0000256" key="9">
    <source>
        <dbReference type="SAM" id="Phobius"/>
    </source>
</evidence>
<evidence type="ECO:0000256" key="3">
    <source>
        <dbReference type="ARBA" id="ARBA00020150"/>
    </source>
</evidence>
<evidence type="ECO:0000256" key="4">
    <source>
        <dbReference type="ARBA" id="ARBA00022692"/>
    </source>
</evidence>
<dbReference type="GeneID" id="97553160"/>
<dbReference type="GO" id="GO:0005886">
    <property type="term" value="C:plasma membrane"/>
    <property type="evidence" value="ECO:0007669"/>
    <property type="project" value="TreeGrafter"/>
</dbReference>